<dbReference type="EMBL" id="JXTI01000017">
    <property type="protein sequence ID" value="KWX14991.1"/>
    <property type="molecule type" value="Genomic_DNA"/>
</dbReference>
<evidence type="ECO:0000313" key="3">
    <source>
        <dbReference type="EMBL" id="KWX14991.1"/>
    </source>
</evidence>
<evidence type="ECO:0000256" key="2">
    <source>
        <dbReference type="SAM" id="SignalP"/>
    </source>
</evidence>
<sequence length="258" mass="27556">MSESINKKLDRMLFSLLALAFAAPMGPGKAAGKGRADFDVKAIVSGEYNATLRVGLGDVQKTYQGALELVNGTSSGLLKEVIVTGEGDNVTTEVLHSYNLEVEVLNKTAVDVKLEGSHVVTLAFEVDQDTGSVEARGKTAAGDAVTAAIVNGNYFTLSVMRKDAQLFTYSISKKKVAPRVPVWQRLISPAMMLVSMFVSQRMKKMQMAAAPANPEPQGVEYPVDTTSDAASAAAAVEPESRRDRNEQDGEGAEEPDVE</sequence>
<name>A0A132NY34_GIAIN</name>
<comment type="caution">
    <text evidence="3">The sequence shown here is derived from an EMBL/GenBank/DDBJ whole genome shotgun (WGS) entry which is preliminary data.</text>
</comment>
<evidence type="ECO:0000313" key="4">
    <source>
        <dbReference type="Proteomes" id="UP000070089"/>
    </source>
</evidence>
<feature type="signal peptide" evidence="2">
    <location>
        <begin position="1"/>
        <end position="30"/>
    </location>
</feature>
<feature type="compositionally biased region" description="Low complexity" evidence="1">
    <location>
        <begin position="222"/>
        <end position="237"/>
    </location>
</feature>
<evidence type="ECO:0000256" key="1">
    <source>
        <dbReference type="SAM" id="MobiDB-lite"/>
    </source>
</evidence>
<feature type="region of interest" description="Disordered" evidence="1">
    <location>
        <begin position="208"/>
        <end position="258"/>
    </location>
</feature>
<dbReference type="AlphaFoldDB" id="A0A132NY34"/>
<accession>A0A132NY34</accession>
<proteinExistence type="predicted"/>
<dbReference type="VEuPathDB" id="GiardiaDB:QR46_0969"/>
<feature type="compositionally biased region" description="Acidic residues" evidence="1">
    <location>
        <begin position="248"/>
        <end position="258"/>
    </location>
</feature>
<dbReference type="OrthoDB" id="10254887at2759"/>
<feature type="compositionally biased region" description="Basic and acidic residues" evidence="1">
    <location>
        <begin position="238"/>
        <end position="247"/>
    </location>
</feature>
<reference evidence="3 4" key="1">
    <citation type="journal article" date="2015" name="Mol. Biochem. Parasitol.">
        <title>Identification of polymorphic genes for use in assemblage B genotyping assays through comparative genomics of multiple assemblage B Giardia duodenalis isolates.</title>
        <authorList>
            <person name="Wielinga C."/>
            <person name="Thompson R.C."/>
            <person name="Monis P."/>
            <person name="Ryan U."/>
        </authorList>
    </citation>
    <scope>NUCLEOTIDE SEQUENCE [LARGE SCALE GENOMIC DNA]</scope>
    <source>
        <strain evidence="3 4">BAH15c1</strain>
    </source>
</reference>
<protein>
    <submittedName>
        <fullName evidence="3">Uncharacterized protein</fullName>
    </submittedName>
</protein>
<gene>
    <name evidence="3" type="ORF">QR46_0969</name>
</gene>
<feature type="chain" id="PRO_5007800157" evidence="2">
    <location>
        <begin position="31"/>
        <end position="258"/>
    </location>
</feature>
<organism evidence="3 4">
    <name type="scientific">Giardia duodenalis assemblage B</name>
    <dbReference type="NCBI Taxonomy" id="1394984"/>
    <lineage>
        <taxon>Eukaryota</taxon>
        <taxon>Metamonada</taxon>
        <taxon>Diplomonadida</taxon>
        <taxon>Hexamitidae</taxon>
        <taxon>Giardiinae</taxon>
        <taxon>Giardia</taxon>
    </lineage>
</organism>
<keyword evidence="2" id="KW-0732">Signal</keyword>
<dbReference type="Proteomes" id="UP000070089">
    <property type="component" value="Unassembled WGS sequence"/>
</dbReference>